<evidence type="ECO:0000313" key="1">
    <source>
        <dbReference type="EMBL" id="KAA6374190.1"/>
    </source>
</evidence>
<comment type="caution">
    <text evidence="1">The sequence shown here is derived from an EMBL/GenBank/DDBJ whole genome shotgun (WGS) entry which is preliminary data.</text>
</comment>
<organism evidence="1 2">
    <name type="scientific">Streblomastix strix</name>
    <dbReference type="NCBI Taxonomy" id="222440"/>
    <lineage>
        <taxon>Eukaryota</taxon>
        <taxon>Metamonada</taxon>
        <taxon>Preaxostyla</taxon>
        <taxon>Oxymonadida</taxon>
        <taxon>Streblomastigidae</taxon>
        <taxon>Streblomastix</taxon>
    </lineage>
</organism>
<dbReference type="Proteomes" id="UP000324800">
    <property type="component" value="Unassembled WGS sequence"/>
</dbReference>
<name>A0A5J4UVM5_9EUKA</name>
<sequence length="404" mass="45888">DRDANRSDTNVFASDREISVTDADAGPALRTPPMQEIQYFIMRFMELLTGRNAFAIDFWANPTAQVQIRKYKARTLHAPEIQQVLEGNTKDTLIDLVGMCTALLRFAERSTYIRKQIKEGVQGAQQFDPGYNGVISHAIQPLHAMRLIQGQGSQDLVIPQAGQQSAIAMGPGQQIPQLVTFTPTQIVQQFYSGQLIPRPQIQQPFQGFGMYPGIQQFQGFPQPGLFQQIHPSGYSLQLYRRPSITEGLPQFMQNPPTFGLQQTQQSNLLTPQASSSVGHPCFQSSFQSQNLEQSNQQYSQQPTIRPPTLVQQQNQNFIRLIAIMDLRKLTENRLEPVHSNRPSRTNNKHELQQFKAHKDFWTQRSYTLRYIGLKANGEHHRGFGEGLINAVYSFRDMPDMSTQR</sequence>
<proteinExistence type="predicted"/>
<reference evidence="1 2" key="1">
    <citation type="submission" date="2019-03" db="EMBL/GenBank/DDBJ databases">
        <title>Single cell metagenomics reveals metabolic interactions within the superorganism composed of flagellate Streblomastix strix and complex community of Bacteroidetes bacteria on its surface.</title>
        <authorList>
            <person name="Treitli S.C."/>
            <person name="Kolisko M."/>
            <person name="Husnik F."/>
            <person name="Keeling P."/>
            <person name="Hampl V."/>
        </authorList>
    </citation>
    <scope>NUCLEOTIDE SEQUENCE [LARGE SCALE GENOMIC DNA]</scope>
    <source>
        <strain evidence="1">ST1C</strain>
    </source>
</reference>
<accession>A0A5J4UVM5</accession>
<evidence type="ECO:0000313" key="2">
    <source>
        <dbReference type="Proteomes" id="UP000324800"/>
    </source>
</evidence>
<gene>
    <name evidence="1" type="ORF">EZS28_030285</name>
</gene>
<dbReference type="EMBL" id="SNRW01012161">
    <property type="protein sequence ID" value="KAA6374190.1"/>
    <property type="molecule type" value="Genomic_DNA"/>
</dbReference>
<dbReference type="AlphaFoldDB" id="A0A5J4UVM5"/>
<feature type="non-terminal residue" evidence="1">
    <location>
        <position position="1"/>
    </location>
</feature>
<protein>
    <submittedName>
        <fullName evidence="1">Uncharacterized protein</fullName>
    </submittedName>
</protein>